<keyword evidence="2" id="KW-1185">Reference proteome</keyword>
<dbReference type="EMBL" id="CAIJDE010000034">
    <property type="protein sequence ID" value="CAC9973901.1"/>
    <property type="molecule type" value="Genomic_DNA"/>
</dbReference>
<gene>
    <name evidence="1" type="ORF">FLAPXU55_01592</name>
</gene>
<dbReference type="AlphaFoldDB" id="A0A9N8J1Q5"/>
<proteinExistence type="predicted"/>
<comment type="caution">
    <text evidence="1">The sequence shown here is derived from an EMBL/GenBank/DDBJ whole genome shotgun (WGS) entry which is preliminary data.</text>
</comment>
<dbReference type="Proteomes" id="UP000533639">
    <property type="component" value="Unassembled WGS sequence"/>
</dbReference>
<organism evidence="1 2">
    <name type="scientific">Flavobacterium panici</name>
    <dbReference type="NCBI Taxonomy" id="2654843"/>
    <lineage>
        <taxon>Bacteria</taxon>
        <taxon>Pseudomonadati</taxon>
        <taxon>Bacteroidota</taxon>
        <taxon>Flavobacteriia</taxon>
        <taxon>Flavobacteriales</taxon>
        <taxon>Flavobacteriaceae</taxon>
        <taxon>Flavobacterium</taxon>
    </lineage>
</organism>
<evidence type="ECO:0000313" key="1">
    <source>
        <dbReference type="EMBL" id="CAC9973901.1"/>
    </source>
</evidence>
<evidence type="ECO:0000313" key="2">
    <source>
        <dbReference type="Proteomes" id="UP000533639"/>
    </source>
</evidence>
<reference evidence="1 2" key="1">
    <citation type="submission" date="2020-06" db="EMBL/GenBank/DDBJ databases">
        <authorList>
            <person name="Criscuolo A."/>
        </authorList>
    </citation>
    <scope>NUCLEOTIDE SEQUENCE [LARGE SCALE GENOMIC DNA]</scope>
    <source>
        <strain evidence="1">PXU-55</strain>
    </source>
</reference>
<name>A0A9N8J1Q5_9FLAO</name>
<protein>
    <submittedName>
        <fullName evidence="1">Uncharacterized protein</fullName>
    </submittedName>
</protein>
<sequence length="84" mass="9736">MLEKRKALAENYAMSKAIAIINPVIKRKTDALNKSHRIFGRSLILNSLMIKIELTKEKTTSKQHRNKQPVLPYAYIKVPLKFSR</sequence>
<dbReference type="RefSeq" id="WP_180857236.1">
    <property type="nucleotide sequence ID" value="NZ_CAIJDE010000034.1"/>
</dbReference>
<accession>A0A9N8J1Q5</accession>